<dbReference type="EMBL" id="UOFU01000321">
    <property type="protein sequence ID" value="VAX03363.1"/>
    <property type="molecule type" value="Genomic_DNA"/>
</dbReference>
<protein>
    <submittedName>
        <fullName evidence="1">Uncharacterized protein</fullName>
    </submittedName>
</protein>
<evidence type="ECO:0000313" key="1">
    <source>
        <dbReference type="EMBL" id="VAX03363.1"/>
    </source>
</evidence>
<reference evidence="1" key="1">
    <citation type="submission" date="2018-06" db="EMBL/GenBank/DDBJ databases">
        <authorList>
            <person name="Zhirakovskaya E."/>
        </authorList>
    </citation>
    <scope>NUCLEOTIDE SEQUENCE</scope>
</reference>
<dbReference type="AlphaFoldDB" id="A0A3B1AU42"/>
<gene>
    <name evidence="1" type="ORF">MNBD_GAMMA20-2204</name>
</gene>
<organism evidence="1">
    <name type="scientific">hydrothermal vent metagenome</name>
    <dbReference type="NCBI Taxonomy" id="652676"/>
    <lineage>
        <taxon>unclassified sequences</taxon>
        <taxon>metagenomes</taxon>
        <taxon>ecological metagenomes</taxon>
    </lineage>
</organism>
<accession>A0A3B1AU42</accession>
<sequence length="95" mass="10131">MPADADDISLELIEALGFAVLRQQNLDALDISIAVIETPPGLSVRDAIRRLRQSDPGALYEFNHLYQAMPAGDKYPLAADAHKPTTASAIGISSA</sequence>
<proteinExistence type="predicted"/>
<name>A0A3B1AU42_9ZZZZ</name>